<feature type="compositionally biased region" description="Low complexity" evidence="5">
    <location>
        <begin position="1"/>
        <end position="15"/>
    </location>
</feature>
<dbReference type="InterPro" id="IPR036271">
    <property type="entry name" value="Tet_transcr_reg_TetR-rel_C_sf"/>
</dbReference>
<proteinExistence type="predicted"/>
<evidence type="ECO:0000256" key="3">
    <source>
        <dbReference type="ARBA" id="ARBA00023163"/>
    </source>
</evidence>
<dbReference type="SUPFAM" id="SSF46689">
    <property type="entry name" value="Homeodomain-like"/>
    <property type="match status" value="1"/>
</dbReference>
<evidence type="ECO:0000256" key="1">
    <source>
        <dbReference type="ARBA" id="ARBA00023015"/>
    </source>
</evidence>
<dbReference type="EMBL" id="OCMY01000002">
    <property type="protein sequence ID" value="SOD59979.1"/>
    <property type="molecule type" value="Genomic_DNA"/>
</dbReference>
<dbReference type="RefSeq" id="WP_097097990.1">
    <property type="nucleotide sequence ID" value="NZ_OCMY01000002.1"/>
</dbReference>
<feature type="region of interest" description="Disordered" evidence="5">
    <location>
        <begin position="1"/>
        <end position="26"/>
    </location>
</feature>
<dbReference type="PANTHER" id="PTHR30055:SF234">
    <property type="entry name" value="HTH-TYPE TRANSCRIPTIONAL REGULATOR BETI"/>
    <property type="match status" value="1"/>
</dbReference>
<dbReference type="PRINTS" id="PR00455">
    <property type="entry name" value="HTHTETR"/>
</dbReference>
<gene>
    <name evidence="7" type="ORF">SAMN06273570_4531</name>
</gene>
<feature type="DNA-binding region" description="H-T-H motif" evidence="4">
    <location>
        <begin position="53"/>
        <end position="72"/>
    </location>
</feature>
<evidence type="ECO:0000256" key="5">
    <source>
        <dbReference type="SAM" id="MobiDB-lite"/>
    </source>
</evidence>
<name>A0A286DMZ2_9GAMM</name>
<dbReference type="Gene3D" id="1.10.357.10">
    <property type="entry name" value="Tetracycline Repressor, domain 2"/>
    <property type="match status" value="1"/>
</dbReference>
<accession>A0A286DMZ2</accession>
<feature type="domain" description="HTH tetR-type" evidence="6">
    <location>
        <begin position="30"/>
        <end position="90"/>
    </location>
</feature>
<protein>
    <submittedName>
        <fullName evidence="7">Transcriptional regulator, TetR family</fullName>
    </submittedName>
</protein>
<dbReference type="Pfam" id="PF00440">
    <property type="entry name" value="TetR_N"/>
    <property type="match status" value="1"/>
</dbReference>
<dbReference type="SUPFAM" id="SSF48498">
    <property type="entry name" value="Tetracyclin repressor-like, C-terminal domain"/>
    <property type="match status" value="1"/>
</dbReference>
<evidence type="ECO:0000256" key="2">
    <source>
        <dbReference type="ARBA" id="ARBA00023125"/>
    </source>
</evidence>
<evidence type="ECO:0000259" key="6">
    <source>
        <dbReference type="PROSITE" id="PS50977"/>
    </source>
</evidence>
<dbReference type="InterPro" id="IPR001647">
    <property type="entry name" value="HTH_TetR"/>
</dbReference>
<dbReference type="InterPro" id="IPR009057">
    <property type="entry name" value="Homeodomain-like_sf"/>
</dbReference>
<evidence type="ECO:0000313" key="7">
    <source>
        <dbReference type="EMBL" id="SOD59979.1"/>
    </source>
</evidence>
<dbReference type="OrthoDB" id="8961953at2"/>
<dbReference type="Proteomes" id="UP000219271">
    <property type="component" value="Unassembled WGS sequence"/>
</dbReference>
<dbReference type="GO" id="GO:0045892">
    <property type="term" value="P:negative regulation of DNA-templated transcription"/>
    <property type="evidence" value="ECO:0007669"/>
    <property type="project" value="InterPro"/>
</dbReference>
<organism evidence="7 8">
    <name type="scientific">Candidatus Pantoea floridensis</name>
    <dbReference type="NCBI Taxonomy" id="1938870"/>
    <lineage>
        <taxon>Bacteria</taxon>
        <taxon>Pseudomonadati</taxon>
        <taxon>Pseudomonadota</taxon>
        <taxon>Gammaproteobacteria</taxon>
        <taxon>Enterobacterales</taxon>
        <taxon>Erwiniaceae</taxon>
        <taxon>Pantoea</taxon>
    </lineage>
</organism>
<dbReference type="PANTHER" id="PTHR30055">
    <property type="entry name" value="HTH-TYPE TRANSCRIPTIONAL REGULATOR RUTR"/>
    <property type="match status" value="1"/>
</dbReference>
<keyword evidence="3" id="KW-0804">Transcription</keyword>
<dbReference type="GO" id="GO:0003700">
    <property type="term" value="F:DNA-binding transcription factor activity"/>
    <property type="evidence" value="ECO:0007669"/>
    <property type="project" value="TreeGrafter"/>
</dbReference>
<keyword evidence="2 4" id="KW-0238">DNA-binding</keyword>
<dbReference type="PROSITE" id="PS50977">
    <property type="entry name" value="HTH_TETR_2"/>
    <property type="match status" value="1"/>
</dbReference>
<dbReference type="AlphaFoldDB" id="A0A286DMZ2"/>
<reference evidence="8" key="1">
    <citation type="submission" date="2017-09" db="EMBL/GenBank/DDBJ databases">
        <authorList>
            <person name="Varghese N."/>
            <person name="Submissions S."/>
        </authorList>
    </citation>
    <scope>NUCLEOTIDE SEQUENCE [LARGE SCALE GENOMIC DNA]</scope>
    <source>
        <strain evidence="8">JKS000234</strain>
    </source>
</reference>
<keyword evidence="1" id="KW-0805">Transcription regulation</keyword>
<sequence>MTAKKIPAAAKTTAAKPRRPGRPRGGAINVQQRELLLDITLALYAENGIGETSLNAIARKAGVSPAMLNYYFQSRESLLDIVVEERFLPLRQRLVAHFIDDPRDPVTTFSAFIREVADIVTTYNWFAPLWMQEVMQGEGGLGQHIKKRFGHGERDEVKKLIEGWQQQGLLNADLEPQLLMTSILSLVLVPFTRFANDPAYNRDIIVQHSLSLFCQGIKPTSLAAS</sequence>
<evidence type="ECO:0000313" key="8">
    <source>
        <dbReference type="Proteomes" id="UP000219271"/>
    </source>
</evidence>
<dbReference type="GO" id="GO:0000976">
    <property type="term" value="F:transcription cis-regulatory region binding"/>
    <property type="evidence" value="ECO:0007669"/>
    <property type="project" value="TreeGrafter"/>
</dbReference>
<dbReference type="InterPro" id="IPR050109">
    <property type="entry name" value="HTH-type_TetR-like_transc_reg"/>
</dbReference>
<evidence type="ECO:0000256" key="4">
    <source>
        <dbReference type="PROSITE-ProRule" id="PRU00335"/>
    </source>
</evidence>
<keyword evidence="8" id="KW-1185">Reference proteome</keyword>